<evidence type="ECO:0000256" key="3">
    <source>
        <dbReference type="ARBA" id="ARBA00022801"/>
    </source>
</evidence>
<dbReference type="SUPFAM" id="SSF53649">
    <property type="entry name" value="Alkaline phosphatase-like"/>
    <property type="match status" value="1"/>
</dbReference>
<dbReference type="Gene3D" id="3.30.1120.10">
    <property type="match status" value="1"/>
</dbReference>
<dbReference type="InterPro" id="IPR000917">
    <property type="entry name" value="Sulfatase_N"/>
</dbReference>
<dbReference type="PANTHER" id="PTHR42693">
    <property type="entry name" value="ARYLSULFATASE FAMILY MEMBER"/>
    <property type="match status" value="1"/>
</dbReference>
<dbReference type="PROSITE" id="PS00523">
    <property type="entry name" value="SULFATASE_1"/>
    <property type="match status" value="1"/>
</dbReference>
<keyword evidence="4" id="KW-0106">Calcium</keyword>
<dbReference type="InterPro" id="IPR050738">
    <property type="entry name" value="Sulfatase"/>
</dbReference>
<evidence type="ECO:0000313" key="7">
    <source>
        <dbReference type="EMBL" id="MBD0850447.1"/>
    </source>
</evidence>
<accession>A0ABR7VA06</accession>
<keyword evidence="2" id="KW-0479">Metal-binding</keyword>
<dbReference type="Proteomes" id="UP000598350">
    <property type="component" value="Unassembled WGS sequence"/>
</dbReference>
<dbReference type="Pfam" id="PF00884">
    <property type="entry name" value="Sulfatase"/>
    <property type="match status" value="1"/>
</dbReference>
<comment type="caution">
    <text evidence="7">The sequence shown here is derived from an EMBL/GenBank/DDBJ whole genome shotgun (WGS) entry which is preliminary data.</text>
</comment>
<evidence type="ECO:0000259" key="6">
    <source>
        <dbReference type="Pfam" id="PF00884"/>
    </source>
</evidence>
<keyword evidence="5" id="KW-0732">Signal</keyword>
<evidence type="ECO:0000313" key="8">
    <source>
        <dbReference type="Proteomes" id="UP000598350"/>
    </source>
</evidence>
<feature type="domain" description="Sulfatase N-terminal" evidence="6">
    <location>
        <begin position="32"/>
        <end position="356"/>
    </location>
</feature>
<keyword evidence="8" id="KW-1185">Reference proteome</keyword>
<dbReference type="InterPro" id="IPR017850">
    <property type="entry name" value="Alkaline_phosphatase_core_sf"/>
</dbReference>
<dbReference type="Gene3D" id="3.40.720.10">
    <property type="entry name" value="Alkaline Phosphatase, subunit A"/>
    <property type="match status" value="1"/>
</dbReference>
<gene>
    <name evidence="7" type="ORF">HPE63_07190</name>
</gene>
<organism evidence="7 8">
    <name type="scientific">Maribacter arenosus</name>
    <dbReference type="NCBI Taxonomy" id="1854708"/>
    <lineage>
        <taxon>Bacteria</taxon>
        <taxon>Pseudomonadati</taxon>
        <taxon>Bacteroidota</taxon>
        <taxon>Flavobacteriia</taxon>
        <taxon>Flavobacteriales</taxon>
        <taxon>Flavobacteriaceae</taxon>
        <taxon>Maribacter</taxon>
    </lineage>
</organism>
<reference evidence="7 8" key="1">
    <citation type="submission" date="2020-05" db="EMBL/GenBank/DDBJ databases">
        <title>The draft genome sequence of Maribacter arenosus CAU 1321.</title>
        <authorList>
            <person name="Mu L."/>
        </authorList>
    </citation>
    <scope>NUCLEOTIDE SEQUENCE [LARGE SCALE GENOMIC DNA]</scope>
    <source>
        <strain evidence="7 8">CAU 1321</strain>
    </source>
</reference>
<proteinExistence type="inferred from homology"/>
<comment type="similarity">
    <text evidence="1">Belongs to the sulfatase family.</text>
</comment>
<name>A0ABR7VA06_9FLAO</name>
<dbReference type="InterPro" id="IPR024607">
    <property type="entry name" value="Sulfatase_CS"/>
</dbReference>
<feature type="chain" id="PRO_5046307680" evidence="5">
    <location>
        <begin position="27"/>
        <end position="594"/>
    </location>
</feature>
<protein>
    <submittedName>
        <fullName evidence="7">Arylsulfatase</fullName>
    </submittedName>
</protein>
<evidence type="ECO:0000256" key="2">
    <source>
        <dbReference type="ARBA" id="ARBA00022723"/>
    </source>
</evidence>
<feature type="signal peptide" evidence="5">
    <location>
        <begin position="1"/>
        <end position="26"/>
    </location>
</feature>
<keyword evidence="3" id="KW-0378">Hydrolase</keyword>
<sequence length="594" mass="68077">MKGMIRRKSILSFLIVLCYQSAVINAQVPERPNVIIIITDDQGYGDLGYTGNPHVKTPNIDNFAKESVRFTNFYVSPVCAPTRASLMTGRYSLRTGIRDTYNGGAIMAASEVTIAEMLKQADYKTGIFGKWHLGDNYPSRPMDQGFDESLIHLSGGMGQVGDFTTYFKGDRSYFDPVLWHNGTQEAYEGYCSDIFADKAIEFIEENHQRPFFCYLSFNAPHTPLQVPDSYYQRYKAIDPSSGFDGDSRPFVEMNEQDKEDARKVYAMVSNIDDHIGKLMLKLDELNISDNTLVVFMTDNGPQQVRYIAGMRGRKGSVYRGGVRVPFYLRYPSKYKGNRDIETTTAHIDLLPTLSEICNVKPPANRNIDGKNLVPLLNAKKVDWENRPLFFYWTRRYPELYHNMAIQKGPFKLVGQTDYNAAISEFELFNIEEDPYEEHNMVHQKIDQAVSLKVELDEWYDQLISAPNILHPPRIQIGHENENPIFLNRNDAGGERGIWAQEEIFGKWRVSIAEGTYRITFRFVEPIPKGGIMYLETGPRIHKAGNSLENSEILEMKNIHLPAMHCDLIPFYAVDDKKIFPFWVKMERMDVSNKS</sequence>
<dbReference type="PANTHER" id="PTHR42693:SF53">
    <property type="entry name" value="ENDO-4-O-SULFATASE"/>
    <property type="match status" value="1"/>
</dbReference>
<dbReference type="EMBL" id="JABTCG010000002">
    <property type="protein sequence ID" value="MBD0850447.1"/>
    <property type="molecule type" value="Genomic_DNA"/>
</dbReference>
<dbReference type="CDD" id="cd16146">
    <property type="entry name" value="ARS_like"/>
    <property type="match status" value="1"/>
</dbReference>
<evidence type="ECO:0000256" key="5">
    <source>
        <dbReference type="SAM" id="SignalP"/>
    </source>
</evidence>
<evidence type="ECO:0000256" key="1">
    <source>
        <dbReference type="ARBA" id="ARBA00008779"/>
    </source>
</evidence>
<evidence type="ECO:0000256" key="4">
    <source>
        <dbReference type="ARBA" id="ARBA00022837"/>
    </source>
</evidence>